<dbReference type="Gene3D" id="1.20.120.520">
    <property type="entry name" value="nmb1532 protein domain like"/>
    <property type="match status" value="1"/>
</dbReference>
<dbReference type="RefSeq" id="WP_045584918.1">
    <property type="nucleotide sequence ID" value="NZ_CP012406.1"/>
</dbReference>
<gene>
    <name evidence="2" type="ORF">AL072_28670</name>
</gene>
<protein>
    <submittedName>
        <fullName evidence="2">Hemerythrin</fullName>
    </submittedName>
</protein>
<proteinExistence type="predicted"/>
<dbReference type="InterPro" id="IPR012312">
    <property type="entry name" value="Hemerythrin-like"/>
</dbReference>
<feature type="domain" description="Hemerythrin-like" evidence="1">
    <location>
        <begin position="14"/>
        <end position="127"/>
    </location>
</feature>
<dbReference type="Pfam" id="PF01814">
    <property type="entry name" value="Hemerythrin"/>
    <property type="match status" value="1"/>
</dbReference>
<accession>A0AAC8W4K8</accession>
<dbReference type="PANTHER" id="PTHR35585:SF1">
    <property type="entry name" value="HHE DOMAIN PROTEIN (AFU_ORTHOLOGUE AFUA_4G00730)"/>
    <property type="match status" value="1"/>
</dbReference>
<evidence type="ECO:0000259" key="1">
    <source>
        <dbReference type="Pfam" id="PF01814"/>
    </source>
</evidence>
<dbReference type="KEGG" id="ati:AL072_28670"/>
<dbReference type="PANTHER" id="PTHR35585">
    <property type="entry name" value="HHE DOMAIN PROTEIN (AFU_ORTHOLOGUE AFUA_4G00730)"/>
    <property type="match status" value="1"/>
</dbReference>
<dbReference type="EMBL" id="CP012406">
    <property type="protein sequence ID" value="ALG74968.1"/>
    <property type="molecule type" value="Genomic_DNA"/>
</dbReference>
<evidence type="ECO:0000313" key="2">
    <source>
        <dbReference type="EMBL" id="ALG74968.1"/>
    </source>
</evidence>
<organism evidence="2 3">
    <name type="scientific">Azospirillum thiophilum</name>
    <dbReference type="NCBI Taxonomy" id="528244"/>
    <lineage>
        <taxon>Bacteria</taxon>
        <taxon>Pseudomonadati</taxon>
        <taxon>Pseudomonadota</taxon>
        <taxon>Alphaproteobacteria</taxon>
        <taxon>Rhodospirillales</taxon>
        <taxon>Azospirillaceae</taxon>
        <taxon>Azospirillum</taxon>
    </lineage>
</organism>
<keyword evidence="3" id="KW-1185">Reference proteome</keyword>
<sequence>MARKTTEAQPDSNIFARIKADHDTIRSLLDRTEEANGSGRAVFEDLQRELWAHSKVEEGVFYASLKKAKEARSETIEGLNEHHLINGLLDELNAMKTTDSGWKEKLQVLGELVRHHLDEEEEELFEEARDVLDDDRAAELGSLYADRKDHMMAGLAPL</sequence>
<name>A0AAC8W4K8_9PROT</name>
<evidence type="ECO:0000313" key="3">
    <source>
        <dbReference type="Proteomes" id="UP000069935"/>
    </source>
</evidence>
<dbReference type="Proteomes" id="UP000069935">
    <property type="component" value="Chromosome 6"/>
</dbReference>
<reference evidence="2 3" key="2">
    <citation type="journal article" date="2016" name="Genome Announc.">
        <title>Complete Genome Sequence of a Strain of Azospirillum thiophilum Isolated from a Sulfide Spring.</title>
        <authorList>
            <person name="Fomenkov A."/>
            <person name="Vincze T."/>
            <person name="Grabovich M."/>
            <person name="Anton B.P."/>
            <person name="Dubinina G."/>
            <person name="Orlova M."/>
            <person name="Belousova E."/>
            <person name="Roberts R.J."/>
        </authorList>
    </citation>
    <scope>NUCLEOTIDE SEQUENCE [LARGE SCALE GENOMIC DNA]</scope>
    <source>
        <strain evidence="2 3">BV-S</strain>
    </source>
</reference>
<dbReference type="AlphaFoldDB" id="A0AAC8W4K8"/>
<reference evidence="3" key="1">
    <citation type="submission" date="2015-08" db="EMBL/GenBank/DDBJ databases">
        <title>Complete Genome Sequence of Azospirillum thiophilum BV-S.</title>
        <authorList>
            <person name="Fomenkov A."/>
            <person name="Vincze T."/>
            <person name="Grabovich M."/>
            <person name="Dubinina G."/>
            <person name="Orlova M."/>
            <person name="Belousova E."/>
            <person name="Roberts R.J."/>
        </authorList>
    </citation>
    <scope>NUCLEOTIDE SEQUENCE [LARGE SCALE GENOMIC DNA]</scope>
    <source>
        <strain evidence="3">BV-S</strain>
    </source>
</reference>